<dbReference type="EMBL" id="BAABME010012406">
    <property type="protein sequence ID" value="GAA0185077.1"/>
    <property type="molecule type" value="Genomic_DNA"/>
</dbReference>
<dbReference type="AlphaFoldDB" id="A0AAV3RUY0"/>
<organism evidence="1 2">
    <name type="scientific">Lithospermum erythrorhizon</name>
    <name type="common">Purple gromwell</name>
    <name type="synonym">Lithospermum officinale var. erythrorhizon</name>
    <dbReference type="NCBI Taxonomy" id="34254"/>
    <lineage>
        <taxon>Eukaryota</taxon>
        <taxon>Viridiplantae</taxon>
        <taxon>Streptophyta</taxon>
        <taxon>Embryophyta</taxon>
        <taxon>Tracheophyta</taxon>
        <taxon>Spermatophyta</taxon>
        <taxon>Magnoliopsida</taxon>
        <taxon>eudicotyledons</taxon>
        <taxon>Gunneridae</taxon>
        <taxon>Pentapetalae</taxon>
        <taxon>asterids</taxon>
        <taxon>lamiids</taxon>
        <taxon>Boraginales</taxon>
        <taxon>Boraginaceae</taxon>
        <taxon>Boraginoideae</taxon>
        <taxon>Lithospermeae</taxon>
        <taxon>Lithospermum</taxon>
    </lineage>
</organism>
<gene>
    <name evidence="1" type="ORF">LIER_32365</name>
</gene>
<proteinExistence type="predicted"/>
<sequence>MLVKASLVYDKEFNPEASGDPPSWGGTTAPADVDFDKMLSERPSLFPRVAITTKTKPRASMVLESAPAASPTAIAPALIPSIGGSPDEGKSCYKPATEASIPAYDGIYFELPYTFPNLEVTSEAPWNTRKFDFHAVKPLLSKKMVAGYTLLRNPYAAFSQSVKHMNEALNGSYVLARRADRLALEN</sequence>
<evidence type="ECO:0000313" key="1">
    <source>
        <dbReference type="EMBL" id="GAA0185077.1"/>
    </source>
</evidence>
<reference evidence="1 2" key="1">
    <citation type="submission" date="2024-01" db="EMBL/GenBank/DDBJ databases">
        <title>The complete chloroplast genome sequence of Lithospermum erythrorhizon: insights into the phylogenetic relationship among Boraginaceae species and the maternal lineages of purple gromwells.</title>
        <authorList>
            <person name="Okada T."/>
            <person name="Watanabe K."/>
        </authorList>
    </citation>
    <scope>NUCLEOTIDE SEQUENCE [LARGE SCALE GENOMIC DNA]</scope>
</reference>
<protein>
    <submittedName>
        <fullName evidence="1">Uncharacterized protein</fullName>
    </submittedName>
</protein>
<keyword evidence="2" id="KW-1185">Reference proteome</keyword>
<dbReference type="Proteomes" id="UP001454036">
    <property type="component" value="Unassembled WGS sequence"/>
</dbReference>
<name>A0AAV3RUY0_LITER</name>
<evidence type="ECO:0000313" key="2">
    <source>
        <dbReference type="Proteomes" id="UP001454036"/>
    </source>
</evidence>
<accession>A0AAV3RUY0</accession>
<comment type="caution">
    <text evidence="1">The sequence shown here is derived from an EMBL/GenBank/DDBJ whole genome shotgun (WGS) entry which is preliminary data.</text>
</comment>